<dbReference type="STRING" id="1618566.UR35_C0002G0147"/>
<comment type="caution">
    <text evidence="1">The sequence shown here is derived from an EMBL/GenBank/DDBJ whole genome shotgun (WGS) entry which is preliminary data.</text>
</comment>
<accession>A0A0F9ZMH8</accession>
<gene>
    <name evidence="1" type="ORF">UR35_C0002G0147</name>
</gene>
<dbReference type="AlphaFoldDB" id="A0A0F9ZMH8"/>
<dbReference type="EMBL" id="LBOW01000002">
    <property type="protein sequence ID" value="KKP45314.1"/>
    <property type="molecule type" value="Genomic_DNA"/>
</dbReference>
<name>A0A0F9ZMH8_9BACT</name>
<organism evidence="1 2">
    <name type="scientific">Candidatus Woesebacteria bacterium GW2011_GWB1_33_22</name>
    <dbReference type="NCBI Taxonomy" id="1618566"/>
    <lineage>
        <taxon>Bacteria</taxon>
        <taxon>Candidatus Woeseibacteriota</taxon>
    </lineage>
</organism>
<evidence type="ECO:0000313" key="2">
    <source>
        <dbReference type="Proteomes" id="UP000034778"/>
    </source>
</evidence>
<proteinExistence type="predicted"/>
<dbReference type="Proteomes" id="UP000034778">
    <property type="component" value="Unassembled WGS sequence"/>
</dbReference>
<protein>
    <submittedName>
        <fullName evidence="1">Uncharacterized protein</fullName>
    </submittedName>
</protein>
<evidence type="ECO:0000313" key="1">
    <source>
        <dbReference type="EMBL" id="KKP45314.1"/>
    </source>
</evidence>
<sequence>MINKTYTVKVTNGRFTIPVEIRRKFGFLGKKVELKANYDDDKLFIDFKKIKR</sequence>
<reference evidence="1 2" key="1">
    <citation type="journal article" date="2015" name="Nature">
        <title>rRNA introns, odd ribosomes, and small enigmatic genomes across a large radiation of phyla.</title>
        <authorList>
            <person name="Brown C.T."/>
            <person name="Hug L.A."/>
            <person name="Thomas B.C."/>
            <person name="Sharon I."/>
            <person name="Castelle C.J."/>
            <person name="Singh A."/>
            <person name="Wilkins M.J."/>
            <person name="Williams K.H."/>
            <person name="Banfield J.F."/>
        </authorList>
    </citation>
    <scope>NUCLEOTIDE SEQUENCE [LARGE SCALE GENOMIC DNA]</scope>
</reference>